<feature type="region of interest" description="Disordered" evidence="2">
    <location>
        <begin position="1163"/>
        <end position="1276"/>
    </location>
</feature>
<evidence type="ECO:0000313" key="5">
    <source>
        <dbReference type="Proteomes" id="UP000199250"/>
    </source>
</evidence>
<evidence type="ECO:0000259" key="3">
    <source>
        <dbReference type="Pfam" id="PF13086"/>
    </source>
</evidence>
<feature type="domain" description="DNA2/NAM7 helicase helicase" evidence="3">
    <location>
        <begin position="374"/>
        <end position="458"/>
    </location>
</feature>
<name>A0A1H6VDR9_9GAMM</name>
<evidence type="ECO:0000256" key="2">
    <source>
        <dbReference type="SAM" id="MobiDB-lite"/>
    </source>
</evidence>
<organism evidence="4 5">
    <name type="scientific">Azotobacter beijerinckii</name>
    <dbReference type="NCBI Taxonomy" id="170623"/>
    <lineage>
        <taxon>Bacteria</taxon>
        <taxon>Pseudomonadati</taxon>
        <taxon>Pseudomonadota</taxon>
        <taxon>Gammaproteobacteria</taxon>
        <taxon>Pseudomonadales</taxon>
        <taxon>Pseudomonadaceae</taxon>
        <taxon>Azotobacter</taxon>
    </lineage>
</organism>
<dbReference type="EMBL" id="FNYQ01000036">
    <property type="protein sequence ID" value="SEI98325.1"/>
    <property type="molecule type" value="Genomic_DNA"/>
</dbReference>
<keyword evidence="1" id="KW-0175">Coiled coil</keyword>
<dbReference type="InterPro" id="IPR027417">
    <property type="entry name" value="P-loop_NTPase"/>
</dbReference>
<dbReference type="AlphaFoldDB" id="A0A1H6VDR9"/>
<dbReference type="Proteomes" id="UP000199250">
    <property type="component" value="Unassembled WGS sequence"/>
</dbReference>
<accession>A0A1H6VDR9</accession>
<dbReference type="InterPro" id="IPR041677">
    <property type="entry name" value="DNA2/NAM7_AAA_11"/>
</dbReference>
<proteinExistence type="predicted"/>
<evidence type="ECO:0000256" key="1">
    <source>
        <dbReference type="SAM" id="Coils"/>
    </source>
</evidence>
<sequence length="1276" mass="140869">MDGLSNNDANDKRHEQRLEPADGPGTSRGEGKEGTVDAPPSSLEKLRSRLLDLSARNRLLNFSHARSKRFVRVIDELPDQLFAKLTEEKSMRFAAVPEPTEQQLLEHGYLLRDEATGLLAESGKLPGAEEWAARLGMASDHELPQAAPDVPDPRKHADNAIQTLYYPAELEARLQIIHGQSRLALEETGANVLFLAFGFLEWDESLTGRNSPRLAPLMLLPVRLEKGKPNPDTATFEYRVEYSGEDILTNLSLRERLRRDFAIALPAIAEGLLPEEYFARIGETVLKAKPEWKLHRYVSLGLFEFGKLMMYLDLDPARWRGRSPLEHPLVRRLTGAAAGEEREAPAAAAGFCREYAIDALENVHSQFPLIDDADSSQHSALVDVIRGDDLVIEGPPGTGKSQTITNLIAASLAQGKKVLFVAEKRAALEVVKNRLVRAGLGDFCLELHSHKSQKQAVVASIGQRIQKRGSFRSPERLAALIGDYERLKARLNGHVERLHAEFEGSGLSVHQVLMQATRLREALGVPPGDFHPPVAAPDALLAIDRSCLQEQAGFYLSFYNKVAAEAGQPGRLDTHPWFGCGKSRLDGAERAALLESLAEARASLAALAEARDALTDELVAPELAGFTPDVLADLADVLSALPVPRGDEDWALIGRLDSRSCAALCRWLQRWDMLLQQQGRLADCLSPEAIVSAEKLAGLKAACVRLRQHNGDDSLSLNDLFASLGKARELFGGAEQVHVLLHRLGEQGALPEIGTDMASLEQLACLLRQVQTLPAELAGLRHRRFEDEALDAVLGELAVRLPDLHELCERVGQAFDLERLPDHRRLEDLQRVLAKSSLFRWFDGGWRAARAEVLTLLRPGLGITDALRRLSAAVELQREQAALLADSRYRERLGEHFQGISTCIEPLQKLRAWYRMLRAECGRGFGARAWIADYLLQVDADFLRTLQANASELQDYLAQVEHQRQDFERLLPYDVHALRSACLLDPQGLFPRLIRDVDGALQQMLPLVREREPTLAGMLELVKQVEQWQAAAAGLQDDEQAAACLDGQTLPRIEEVIAGDSRLSAWRHSVAFAAPLLATPLRECLLAQLAAADSRETEARISRWHEAGRRLQLLSGAWERDCQAFFEAGEILPEEWWQSLEERDFPGLTARLATAAAPGFARTLVRIPPPARPPDRAGLRLGGHGDRAPAPRAAALRRRLPARPAGCLGDAHPRGEPGPRPVLRQGAGGDPRALRRDRQPPQAAPARADRRAHRPQPDPAGQQLRAGPRAHPARPA</sequence>
<protein>
    <submittedName>
        <fullName evidence="4">Part of AAA domain-containing protein</fullName>
    </submittedName>
</protein>
<evidence type="ECO:0000313" key="4">
    <source>
        <dbReference type="EMBL" id="SEI98325.1"/>
    </source>
</evidence>
<dbReference type="InterPro" id="IPR025103">
    <property type="entry name" value="DUF4011"/>
</dbReference>
<feature type="compositionally biased region" description="Basic and acidic residues" evidence="2">
    <location>
        <begin position="9"/>
        <end position="20"/>
    </location>
</feature>
<dbReference type="Pfam" id="PF13195">
    <property type="entry name" value="DUF4011"/>
    <property type="match status" value="1"/>
</dbReference>
<feature type="coiled-coil region" evidence="1">
    <location>
        <begin position="943"/>
        <end position="970"/>
    </location>
</feature>
<dbReference type="SUPFAM" id="SSF52540">
    <property type="entry name" value="P-loop containing nucleoside triphosphate hydrolases"/>
    <property type="match status" value="1"/>
</dbReference>
<dbReference type="RefSeq" id="WP_244542144.1">
    <property type="nucleotide sequence ID" value="NZ_FNYQ01000036.1"/>
</dbReference>
<dbReference type="Pfam" id="PF13086">
    <property type="entry name" value="AAA_11"/>
    <property type="match status" value="1"/>
</dbReference>
<dbReference type="GO" id="GO:0004386">
    <property type="term" value="F:helicase activity"/>
    <property type="evidence" value="ECO:0007669"/>
    <property type="project" value="InterPro"/>
</dbReference>
<dbReference type="Gene3D" id="3.40.50.300">
    <property type="entry name" value="P-loop containing nucleotide triphosphate hydrolases"/>
    <property type="match status" value="1"/>
</dbReference>
<reference evidence="4 5" key="1">
    <citation type="submission" date="2016-10" db="EMBL/GenBank/DDBJ databases">
        <authorList>
            <person name="de Groot N.N."/>
        </authorList>
    </citation>
    <scope>NUCLEOTIDE SEQUENCE [LARGE SCALE GENOMIC DNA]</scope>
    <source>
        <strain evidence="4 5">DSM 373</strain>
    </source>
</reference>
<feature type="region of interest" description="Disordered" evidence="2">
    <location>
        <begin position="1"/>
        <end position="43"/>
    </location>
</feature>
<gene>
    <name evidence="4" type="ORF">SAMN04244572_02335</name>
</gene>
<feature type="compositionally biased region" description="Basic and acidic residues" evidence="2">
    <location>
        <begin position="1173"/>
        <end position="1189"/>
    </location>
</feature>